<dbReference type="InterPro" id="IPR032710">
    <property type="entry name" value="NTF2-like_dom_sf"/>
</dbReference>
<evidence type="ECO:0000259" key="1">
    <source>
        <dbReference type="Pfam" id="PF20409"/>
    </source>
</evidence>
<dbReference type="RefSeq" id="WP_150417177.1">
    <property type="nucleotide sequence ID" value="NZ_VYQF01000015.1"/>
</dbReference>
<protein>
    <submittedName>
        <fullName evidence="2">Nuclear transport factor 2 family protein</fullName>
    </submittedName>
</protein>
<name>A0A5J5I9H6_9BACT</name>
<reference evidence="2 3" key="1">
    <citation type="submission" date="2019-09" db="EMBL/GenBank/DDBJ databases">
        <title>Draft genome sequence of Ginsengibacter sp. BR5-29.</title>
        <authorList>
            <person name="Im W.-T."/>
        </authorList>
    </citation>
    <scope>NUCLEOTIDE SEQUENCE [LARGE SCALE GENOMIC DNA]</scope>
    <source>
        <strain evidence="2 3">BR5-29</strain>
    </source>
</reference>
<comment type="caution">
    <text evidence="2">The sequence shown here is derived from an EMBL/GenBank/DDBJ whole genome shotgun (WGS) entry which is preliminary data.</text>
</comment>
<dbReference type="Proteomes" id="UP000326903">
    <property type="component" value="Unassembled WGS sequence"/>
</dbReference>
<keyword evidence="3" id="KW-1185">Reference proteome</keyword>
<organism evidence="2 3">
    <name type="scientific">Ginsengibacter hankyongi</name>
    <dbReference type="NCBI Taxonomy" id="2607284"/>
    <lineage>
        <taxon>Bacteria</taxon>
        <taxon>Pseudomonadati</taxon>
        <taxon>Bacteroidota</taxon>
        <taxon>Chitinophagia</taxon>
        <taxon>Chitinophagales</taxon>
        <taxon>Chitinophagaceae</taxon>
        <taxon>Ginsengibacter</taxon>
    </lineage>
</organism>
<gene>
    <name evidence="2" type="ORF">FW778_22540</name>
</gene>
<dbReference type="InterPro" id="IPR046860">
    <property type="entry name" value="SnoaL_5"/>
</dbReference>
<dbReference type="Pfam" id="PF20409">
    <property type="entry name" value="SnoaL_5"/>
    <property type="match status" value="1"/>
</dbReference>
<proteinExistence type="predicted"/>
<dbReference type="SUPFAM" id="SSF54427">
    <property type="entry name" value="NTF2-like"/>
    <property type="match status" value="1"/>
</dbReference>
<dbReference type="EMBL" id="VYQF01000015">
    <property type="protein sequence ID" value="KAA9034461.1"/>
    <property type="molecule type" value="Genomic_DNA"/>
</dbReference>
<feature type="domain" description="SnoaL-like" evidence="1">
    <location>
        <begin position="10"/>
        <end position="127"/>
    </location>
</feature>
<dbReference type="Gene3D" id="3.10.450.50">
    <property type="match status" value="1"/>
</dbReference>
<evidence type="ECO:0000313" key="3">
    <source>
        <dbReference type="Proteomes" id="UP000326903"/>
    </source>
</evidence>
<evidence type="ECO:0000313" key="2">
    <source>
        <dbReference type="EMBL" id="KAA9034461.1"/>
    </source>
</evidence>
<accession>A0A5J5I9H6</accession>
<sequence>MTTVTNNKVLSTEEIAARFSELASQEKWFEIQDELFADNVKSIDPPNSPYFGYAEGRANVRKKGETFVKMIEDFHGASTTAPIVAANHFAVGRKVDVTVQGHGRIQMNQIMLYEVKDGQIVSEQFFY</sequence>
<dbReference type="AlphaFoldDB" id="A0A5J5I9H6"/>